<reference evidence="1 3" key="1">
    <citation type="submission" date="2017-11" db="EMBL/GenBank/DDBJ databases">
        <title>De novo assembly and phasing of dikaryotic genomes from two isolates of Puccinia coronata f. sp. avenae, the causal agent of oat crown rust.</title>
        <authorList>
            <person name="Miller M.E."/>
            <person name="Zhang Y."/>
            <person name="Omidvar V."/>
            <person name="Sperschneider J."/>
            <person name="Schwessinger B."/>
            <person name="Raley C."/>
            <person name="Palmer J.M."/>
            <person name="Garnica D."/>
            <person name="Upadhyaya N."/>
            <person name="Rathjen J."/>
            <person name="Taylor J.M."/>
            <person name="Park R.F."/>
            <person name="Dodds P.N."/>
            <person name="Hirsch C.D."/>
            <person name="Kianian S.F."/>
            <person name="Figueroa M."/>
        </authorList>
    </citation>
    <scope>NUCLEOTIDE SEQUENCE [LARGE SCALE GENOMIC DNA]</scope>
    <source>
        <strain evidence="1">12NC29</strain>
    </source>
</reference>
<dbReference type="AlphaFoldDB" id="A0A2N5T8W6"/>
<gene>
    <name evidence="2" type="ORF">PCANC_01821</name>
    <name evidence="1" type="ORF">PCANC_03346</name>
</gene>
<keyword evidence="3" id="KW-1185">Reference proteome</keyword>
<dbReference type="EMBL" id="PGCJ01000011">
    <property type="protein sequence ID" value="PLW57370.1"/>
    <property type="molecule type" value="Genomic_DNA"/>
</dbReference>
<proteinExistence type="predicted"/>
<evidence type="ECO:0000313" key="3">
    <source>
        <dbReference type="Proteomes" id="UP000235388"/>
    </source>
</evidence>
<organism evidence="1 3">
    <name type="scientific">Puccinia coronata f. sp. avenae</name>
    <dbReference type="NCBI Taxonomy" id="200324"/>
    <lineage>
        <taxon>Eukaryota</taxon>
        <taxon>Fungi</taxon>
        <taxon>Dikarya</taxon>
        <taxon>Basidiomycota</taxon>
        <taxon>Pucciniomycotina</taxon>
        <taxon>Pucciniomycetes</taxon>
        <taxon>Pucciniales</taxon>
        <taxon>Pucciniaceae</taxon>
        <taxon>Puccinia</taxon>
    </lineage>
</organism>
<accession>A0A2N5T8W6</accession>
<dbReference type="Proteomes" id="UP000235388">
    <property type="component" value="Unassembled WGS sequence"/>
</dbReference>
<dbReference type="EMBL" id="PGCJ01000779">
    <property type="protein sequence ID" value="PLW21916.1"/>
    <property type="molecule type" value="Genomic_DNA"/>
</dbReference>
<comment type="caution">
    <text evidence="1">The sequence shown here is derived from an EMBL/GenBank/DDBJ whole genome shotgun (WGS) entry which is preliminary data.</text>
</comment>
<evidence type="ECO:0000313" key="2">
    <source>
        <dbReference type="EMBL" id="PLW57370.1"/>
    </source>
</evidence>
<name>A0A2N5T8W6_9BASI</name>
<evidence type="ECO:0000313" key="1">
    <source>
        <dbReference type="EMBL" id="PLW21916.1"/>
    </source>
</evidence>
<protein>
    <submittedName>
        <fullName evidence="1">Uncharacterized protein</fullName>
    </submittedName>
</protein>
<sequence>MIYHNLPAGNPCVAYGNNLCVEAHPGHLDGCESSCYFIPSSGRKRVRELQYGESSFHPSYEHCSSKGNIQAIQGNEIGMIPDHLPQHEYPKPHDNLWNGGYNNKRRFHFIDFFSGSTTKQKKVQN</sequence>